<dbReference type="InterPro" id="IPR016119">
    <property type="entry name" value="Br/Cl_peroxidase_C"/>
</dbReference>
<evidence type="ECO:0000259" key="3">
    <source>
        <dbReference type="Pfam" id="PF07593"/>
    </source>
</evidence>
<dbReference type="Gene3D" id="2.130.10.130">
    <property type="entry name" value="Integrin alpha, N-terminal"/>
    <property type="match status" value="2"/>
</dbReference>
<dbReference type="InterPro" id="IPR011519">
    <property type="entry name" value="UnbV_ASPIC"/>
</dbReference>
<evidence type="ECO:0000256" key="1">
    <source>
        <dbReference type="ARBA" id="ARBA00022729"/>
    </source>
</evidence>
<feature type="signal peptide" evidence="2">
    <location>
        <begin position="1"/>
        <end position="25"/>
    </location>
</feature>
<dbReference type="NCBIfam" id="TIGR04183">
    <property type="entry name" value="Por_Secre_tail"/>
    <property type="match status" value="1"/>
</dbReference>
<dbReference type="SUPFAM" id="SSF69318">
    <property type="entry name" value="Integrin alpha N-terminal domain"/>
    <property type="match status" value="1"/>
</dbReference>
<keyword evidence="1 2" id="KW-0732">Signal</keyword>
<organism evidence="6 7">
    <name type="scientific">Splendidivirga corallicola</name>
    <dbReference type="NCBI Taxonomy" id="3051826"/>
    <lineage>
        <taxon>Bacteria</taxon>
        <taxon>Pseudomonadati</taxon>
        <taxon>Bacteroidota</taxon>
        <taxon>Cytophagia</taxon>
        <taxon>Cytophagales</taxon>
        <taxon>Splendidivirgaceae</taxon>
        <taxon>Splendidivirga</taxon>
    </lineage>
</organism>
<feature type="chain" id="PRO_5047178048" evidence="2">
    <location>
        <begin position="26"/>
        <end position="1349"/>
    </location>
</feature>
<dbReference type="InterPro" id="IPR027039">
    <property type="entry name" value="Crtac1"/>
</dbReference>
<dbReference type="SUPFAM" id="SSF48317">
    <property type="entry name" value="Acid phosphatase/Vanadium-dependent haloperoxidase"/>
    <property type="match status" value="1"/>
</dbReference>
<accession>A0ABT8KXV1</accession>
<dbReference type="Pfam" id="PF19408">
    <property type="entry name" value="PKD_6"/>
    <property type="match status" value="1"/>
</dbReference>
<keyword evidence="7" id="KW-1185">Reference proteome</keyword>
<dbReference type="Pfam" id="PF07593">
    <property type="entry name" value="UnbV_ASPIC"/>
    <property type="match status" value="1"/>
</dbReference>
<evidence type="ECO:0000256" key="2">
    <source>
        <dbReference type="SAM" id="SignalP"/>
    </source>
</evidence>
<dbReference type="PANTHER" id="PTHR16026:SF0">
    <property type="entry name" value="CARTILAGE ACIDIC PROTEIN 1"/>
    <property type="match status" value="1"/>
</dbReference>
<sequence>MKTLAFKIYAISFLLVCNLATKSFAQFFEHVERNVGLSVLEENNGVAVADYDKDNDLDLFVVAKSKDRNGVESSHSRLFNNQNGYFIDVTEESGLMDIFPSEQDSKSFIGLDGTKYGVSWGDYDNDGFPDLFFTHAFKIQLFHNEGDGTFMERTIEAGLAGENDCGNTSAIWLDINNDGFLDIYICNWKTCPDNIFYLNNGDGTFEDVTIQFGNEEHDQNKTSYHSIPFDFNQDGWMDLYVANDDNPNELLINKGGMSFEDQAQYYNADIHESDMGLAIGDYNNDGYFDIYITNIDRNILLKNQGDNTFKEVGIRQNVTDAGWAWGTCFADFDNDGDEDLYVTNGFWVWADYTESSDYNVYFKNLLVEGQGGFIRSNEAVNINDLAISVGATPFDYDNDGDLDLYVTNTDRPSYFYENKLIHGSEPEGLNWFKVSLEGSISNRDAIGTTVSIITDTGEFHRYHTGIHFLSQSLQPVHFGIGSASEIREVKIKWPSGLTDTYTNLAINTMILATEANGYEVVDIKPASKQKGCIDATACNYNPAAGVDNGSCIYNLPAKPITGNKKSGFLRVEEYSYPLATGATIQWEVSGGEIISGQGTDRISVKWGIAGSGEISLIESNAGCSSEPVAEAIELNVSHVSKNQSLARLWNEALLNAIRGDYARPTIHARNLFHTAVAMYDAWAVFDNNAKTYLIGNKLHHYTNEFDGFRSLESIGEARNKTLSYAAYRLLCYRFQDSPDSANTKQTFDVLMNKLGYDINFISTDYSEGDAAALGNFIAKSVIDYGHGDGSRENTKYDNAYYKPVNPPLNPTIAGNNNLKDPNRWQPLTLNTFIDQSGNLVDGSTPDFLSPEWGSIAPFSLSENEKSQFQRIRDDYTVYHDPMSPPYLDLLNDTDGSQAYKWGFSLVSIWGSHLDHNDGVLWDISPGAIGNIDSDLFPKNYEAYSDFYNAIDGGDIGKGHSKNPVTNAPYAKQMVPRGDYARVLAEFWADGPDSETPPGHWFTLLNYVSDHPLLEKKMSGKSITLDPLEWDVKAYFILGGAMHDAAIAAWGIKGWYDYIRPISAIRYMAGLGQSTDVSKENYHIAGIPLKKDLIEMVESLDDPLAGQNGEHLGKIKLYTWRGHDYINDQTTDQAGVGWILAENWWPYQRPTFVTPPFAGFVSGHSTFSRAAAEVLTLLTGNAYFPGGYGEFIARKNEFLVFEEGPSMDVKLQWATYRDASDQCSLSRIWGGIHPPADDIPGRLIGEQIGRDAFEFATKYFKGKLLRQVVNQSEYLVYPNPITDHHLRVKNTENSDEFSLFNIEGRSFPLMVIDYDPNRRVSTIRYPETLQAGIYILRINRDARILIKLNN</sequence>
<dbReference type="CDD" id="cd03398">
    <property type="entry name" value="PAP2_haloperoxidase"/>
    <property type="match status" value="1"/>
</dbReference>
<name>A0ABT8KXV1_9BACT</name>
<dbReference type="Pfam" id="PF21167">
    <property type="entry name" value="DUF6851"/>
    <property type="match status" value="1"/>
</dbReference>
<reference evidence="6" key="1">
    <citation type="submission" date="2023-06" db="EMBL/GenBank/DDBJ databases">
        <title>Genomic of Parafulvivirga corallium.</title>
        <authorList>
            <person name="Wang G."/>
        </authorList>
    </citation>
    <scope>NUCLEOTIDE SEQUENCE</scope>
    <source>
        <strain evidence="6">BMA10</strain>
    </source>
</reference>
<gene>
    <name evidence="6" type="ORF">QQ008_22805</name>
</gene>
<comment type="caution">
    <text evidence="6">The sequence shown here is derived from an EMBL/GenBank/DDBJ whole genome shotgun (WGS) entry which is preliminary data.</text>
</comment>
<dbReference type="InterPro" id="IPR028994">
    <property type="entry name" value="Integrin_alpha_N"/>
</dbReference>
<evidence type="ECO:0000313" key="6">
    <source>
        <dbReference type="EMBL" id="MDN5204240.1"/>
    </source>
</evidence>
<dbReference type="Pfam" id="PF13517">
    <property type="entry name" value="FG-GAP_3"/>
    <property type="match status" value="2"/>
</dbReference>
<protein>
    <submittedName>
        <fullName evidence="6">FG-GAP-like repeat-containing protein</fullName>
    </submittedName>
</protein>
<dbReference type="Gene3D" id="1.10.606.10">
    <property type="entry name" value="Vanadium-containing Chloroperoxidase, domain 2"/>
    <property type="match status" value="1"/>
</dbReference>
<evidence type="ECO:0000259" key="4">
    <source>
        <dbReference type="Pfam" id="PF19408"/>
    </source>
</evidence>
<dbReference type="InterPro" id="IPR013517">
    <property type="entry name" value="FG-GAP"/>
</dbReference>
<proteinExistence type="predicted"/>
<dbReference type="PANTHER" id="PTHR16026">
    <property type="entry name" value="CARTILAGE ACIDIC PROTEIN 1"/>
    <property type="match status" value="1"/>
</dbReference>
<feature type="domain" description="ASPIC/UnbV" evidence="3">
    <location>
        <begin position="445"/>
        <end position="509"/>
    </location>
</feature>
<dbReference type="InterPro" id="IPR049283">
    <property type="entry name" value="DUF6851"/>
</dbReference>
<dbReference type="Proteomes" id="UP001172082">
    <property type="component" value="Unassembled WGS sequence"/>
</dbReference>
<evidence type="ECO:0000313" key="7">
    <source>
        <dbReference type="Proteomes" id="UP001172082"/>
    </source>
</evidence>
<dbReference type="InterPro" id="IPR045829">
    <property type="entry name" value="PKD_6"/>
</dbReference>
<dbReference type="EMBL" id="JAUJEA010000010">
    <property type="protein sequence ID" value="MDN5204240.1"/>
    <property type="molecule type" value="Genomic_DNA"/>
</dbReference>
<dbReference type="RefSeq" id="WP_346754265.1">
    <property type="nucleotide sequence ID" value="NZ_JAUJEA010000010.1"/>
</dbReference>
<evidence type="ECO:0000259" key="5">
    <source>
        <dbReference type="Pfam" id="PF21167"/>
    </source>
</evidence>
<feature type="domain" description="DUF6851" evidence="5">
    <location>
        <begin position="675"/>
        <end position="826"/>
    </location>
</feature>
<feature type="domain" description="PKD-like" evidence="4">
    <location>
        <begin position="577"/>
        <end position="628"/>
    </location>
</feature>
<dbReference type="InterPro" id="IPR036938">
    <property type="entry name" value="PAP2/HPO_sf"/>
</dbReference>
<dbReference type="InterPro" id="IPR026444">
    <property type="entry name" value="Secre_tail"/>
</dbReference>